<reference evidence="1 2" key="1">
    <citation type="submission" date="2020-02" db="EMBL/GenBank/DDBJ databases">
        <title>Sequencing the genomes of 1000 actinobacteria strains.</title>
        <authorList>
            <person name="Klenk H.-P."/>
        </authorList>
    </citation>
    <scope>NUCLEOTIDE SEQUENCE [LARGE SCALE GENOMIC DNA]</scope>
    <source>
        <strain evidence="1 2">DSM 19609</strain>
    </source>
</reference>
<accession>A0ABX0SKF6</accession>
<dbReference type="EMBL" id="JAAMOZ010000003">
    <property type="protein sequence ID" value="NIH58486.1"/>
    <property type="molecule type" value="Genomic_DNA"/>
</dbReference>
<keyword evidence="2" id="KW-1185">Reference proteome</keyword>
<name>A0ABX0SKF6_9ACTN</name>
<sequence length="195" mass="20758">MSQCAATSKQSGERCKNHAIPGATVCRIHGGAAPAVMAKARQRVLLAQAERDVTAFGGRLDVTAPEALLELVQTKAAEVAYWDQRVSLLDDDERAGLLVAQTDRGSGPMGPVDTTTSKTGPHVFVAMLHKAQDQLAAYAAAAIRAGVDEAMVQIATMQAAWLIPHSLRVARLARLHPDADEQTIVRMAIEDGRQG</sequence>
<gene>
    <name evidence="1" type="ORF">FB473_003181</name>
</gene>
<protein>
    <submittedName>
        <fullName evidence="1">Uncharacterized protein</fullName>
    </submittedName>
</protein>
<organism evidence="1 2">
    <name type="scientific">Brooklawnia cerclae</name>
    <dbReference type="NCBI Taxonomy" id="349934"/>
    <lineage>
        <taxon>Bacteria</taxon>
        <taxon>Bacillati</taxon>
        <taxon>Actinomycetota</taxon>
        <taxon>Actinomycetes</taxon>
        <taxon>Propionibacteriales</taxon>
        <taxon>Propionibacteriaceae</taxon>
        <taxon>Brooklawnia</taxon>
    </lineage>
</organism>
<evidence type="ECO:0000313" key="2">
    <source>
        <dbReference type="Proteomes" id="UP000749311"/>
    </source>
</evidence>
<dbReference type="Proteomes" id="UP000749311">
    <property type="component" value="Unassembled WGS sequence"/>
</dbReference>
<evidence type="ECO:0000313" key="1">
    <source>
        <dbReference type="EMBL" id="NIH58486.1"/>
    </source>
</evidence>
<proteinExistence type="predicted"/>
<comment type="caution">
    <text evidence="1">The sequence shown here is derived from an EMBL/GenBank/DDBJ whole genome shotgun (WGS) entry which is preliminary data.</text>
</comment>
<dbReference type="RefSeq" id="WP_167171025.1">
    <property type="nucleotide sequence ID" value="NZ_BAAAOO010000001.1"/>
</dbReference>